<feature type="region of interest" description="Disordered" evidence="1">
    <location>
        <begin position="1"/>
        <end position="20"/>
    </location>
</feature>
<evidence type="ECO:0000313" key="3">
    <source>
        <dbReference type="EMBL" id="KAG0253615.1"/>
    </source>
</evidence>
<dbReference type="EMBL" id="JAAAIL010002918">
    <property type="protein sequence ID" value="KAG0253615.1"/>
    <property type="molecule type" value="Genomic_DNA"/>
</dbReference>
<keyword evidence="2" id="KW-0472">Membrane</keyword>
<feature type="non-terminal residue" evidence="3">
    <location>
        <position position="1"/>
    </location>
</feature>
<feature type="non-terminal residue" evidence="3">
    <location>
        <position position="161"/>
    </location>
</feature>
<comment type="caution">
    <text evidence="3">The sequence shown here is derived from an EMBL/GenBank/DDBJ whole genome shotgun (WGS) entry which is preliminary data.</text>
</comment>
<dbReference type="Proteomes" id="UP001194580">
    <property type="component" value="Unassembled WGS sequence"/>
</dbReference>
<evidence type="ECO:0000256" key="2">
    <source>
        <dbReference type="SAM" id="Phobius"/>
    </source>
</evidence>
<keyword evidence="4" id="KW-1185">Reference proteome</keyword>
<dbReference type="AlphaFoldDB" id="A0AAD4D364"/>
<accession>A0AAD4D364</accession>
<sequence length="161" mass="16972">SPTHTGQLLTPIPAPDAENGAGGTNKTAVIVGSIFAVAVIAFAVGYAIMRRNMAHGGSGGYGYGRGRGGGIPRRRKKIDQEDVKYIRPITPAAMPQVPAAAAMSMTMRHLDDNGETQTSRYKRASPPLPRPLESTRATRAAMTATTRSNTAPMLARGRSAQ</sequence>
<reference evidence="3" key="1">
    <citation type="journal article" date="2020" name="Fungal Divers.">
        <title>Resolving the Mortierellaceae phylogeny through synthesis of multi-gene phylogenetics and phylogenomics.</title>
        <authorList>
            <person name="Vandepol N."/>
            <person name="Liber J."/>
            <person name="Desiro A."/>
            <person name="Na H."/>
            <person name="Kennedy M."/>
            <person name="Barry K."/>
            <person name="Grigoriev I.V."/>
            <person name="Miller A.N."/>
            <person name="O'Donnell K."/>
            <person name="Stajich J.E."/>
            <person name="Bonito G."/>
        </authorList>
    </citation>
    <scope>NUCLEOTIDE SEQUENCE</scope>
    <source>
        <strain evidence="3">NRRL 28262</strain>
    </source>
</reference>
<evidence type="ECO:0000313" key="4">
    <source>
        <dbReference type="Proteomes" id="UP001194580"/>
    </source>
</evidence>
<keyword evidence="2" id="KW-0812">Transmembrane</keyword>
<proteinExistence type="predicted"/>
<feature type="compositionally biased region" description="Low complexity" evidence="1">
    <location>
        <begin position="135"/>
        <end position="151"/>
    </location>
</feature>
<protein>
    <submittedName>
        <fullName evidence="3">Uncharacterized protein</fullName>
    </submittedName>
</protein>
<evidence type="ECO:0000256" key="1">
    <source>
        <dbReference type="SAM" id="MobiDB-lite"/>
    </source>
</evidence>
<name>A0AAD4D364_9FUNG</name>
<feature type="region of interest" description="Disordered" evidence="1">
    <location>
        <begin position="113"/>
        <end position="161"/>
    </location>
</feature>
<keyword evidence="2" id="KW-1133">Transmembrane helix</keyword>
<gene>
    <name evidence="3" type="ORF">BGZ95_006267</name>
</gene>
<organism evidence="3 4">
    <name type="scientific">Linnemannia exigua</name>
    <dbReference type="NCBI Taxonomy" id="604196"/>
    <lineage>
        <taxon>Eukaryota</taxon>
        <taxon>Fungi</taxon>
        <taxon>Fungi incertae sedis</taxon>
        <taxon>Mucoromycota</taxon>
        <taxon>Mortierellomycotina</taxon>
        <taxon>Mortierellomycetes</taxon>
        <taxon>Mortierellales</taxon>
        <taxon>Mortierellaceae</taxon>
        <taxon>Linnemannia</taxon>
    </lineage>
</organism>
<feature type="transmembrane region" description="Helical" evidence="2">
    <location>
        <begin position="28"/>
        <end position="48"/>
    </location>
</feature>